<name>A0A9D2E2H5_9FIRM</name>
<reference evidence="2" key="2">
    <citation type="submission" date="2021-04" db="EMBL/GenBank/DDBJ databases">
        <authorList>
            <person name="Gilroy R."/>
        </authorList>
    </citation>
    <scope>NUCLEOTIDE SEQUENCE</scope>
    <source>
        <strain evidence="2">ChiGjej4B4-18154</strain>
    </source>
</reference>
<protein>
    <submittedName>
        <fullName evidence="2">Uncharacterized protein</fullName>
    </submittedName>
</protein>
<sequence>MTYVGSDYISVTAYTGGEEVTDYTTLDVSTLTASEDTESIDTTDATEYFKVESGMLNAATREDVTTGTFIVSTFDEEGSHQIILIETAAADDSAVTVTDADEETEETISDTSAVSEDTAESDTSEA</sequence>
<proteinExistence type="predicted"/>
<reference evidence="2" key="1">
    <citation type="journal article" date="2021" name="PeerJ">
        <title>Extensive microbial diversity within the chicken gut microbiome revealed by metagenomics and culture.</title>
        <authorList>
            <person name="Gilroy R."/>
            <person name="Ravi A."/>
            <person name="Getino M."/>
            <person name="Pursley I."/>
            <person name="Horton D.L."/>
            <person name="Alikhan N.F."/>
            <person name="Baker D."/>
            <person name="Gharbi K."/>
            <person name="Hall N."/>
            <person name="Watson M."/>
            <person name="Adriaenssens E.M."/>
            <person name="Foster-Nyarko E."/>
            <person name="Jarju S."/>
            <person name="Secka A."/>
            <person name="Antonio M."/>
            <person name="Oren A."/>
            <person name="Chaudhuri R.R."/>
            <person name="La Ragione R."/>
            <person name="Hildebrand F."/>
            <person name="Pallen M.J."/>
        </authorList>
    </citation>
    <scope>NUCLEOTIDE SEQUENCE</scope>
    <source>
        <strain evidence="2">ChiGjej4B4-18154</strain>
    </source>
</reference>
<feature type="region of interest" description="Disordered" evidence="1">
    <location>
        <begin position="97"/>
        <end position="126"/>
    </location>
</feature>
<dbReference type="EMBL" id="DXBV01000020">
    <property type="protein sequence ID" value="HIZ30028.1"/>
    <property type="molecule type" value="Genomic_DNA"/>
</dbReference>
<dbReference type="Proteomes" id="UP000824035">
    <property type="component" value="Unassembled WGS sequence"/>
</dbReference>
<accession>A0A9D2E2H5</accession>
<feature type="compositionally biased region" description="Acidic residues" evidence="1">
    <location>
        <begin position="117"/>
        <end position="126"/>
    </location>
</feature>
<feature type="compositionally biased region" description="Acidic residues" evidence="1">
    <location>
        <begin position="99"/>
        <end position="108"/>
    </location>
</feature>
<dbReference type="AlphaFoldDB" id="A0A9D2E2H5"/>
<comment type="caution">
    <text evidence="2">The sequence shown here is derived from an EMBL/GenBank/DDBJ whole genome shotgun (WGS) entry which is preliminary data.</text>
</comment>
<gene>
    <name evidence="2" type="ORF">H9813_02190</name>
</gene>
<organism evidence="2 3">
    <name type="scientific">Candidatus Allofournierella merdipullorum</name>
    <dbReference type="NCBI Taxonomy" id="2838595"/>
    <lineage>
        <taxon>Bacteria</taxon>
        <taxon>Bacillati</taxon>
        <taxon>Bacillota</taxon>
        <taxon>Clostridia</taxon>
        <taxon>Eubacteriales</taxon>
        <taxon>Oscillospiraceae</taxon>
        <taxon>Allofournierella</taxon>
    </lineage>
</organism>
<evidence type="ECO:0000313" key="2">
    <source>
        <dbReference type="EMBL" id="HIZ30028.1"/>
    </source>
</evidence>
<evidence type="ECO:0000313" key="3">
    <source>
        <dbReference type="Proteomes" id="UP000824035"/>
    </source>
</evidence>
<evidence type="ECO:0000256" key="1">
    <source>
        <dbReference type="SAM" id="MobiDB-lite"/>
    </source>
</evidence>